<organism evidence="1">
    <name type="scientific">gut metagenome</name>
    <dbReference type="NCBI Taxonomy" id="749906"/>
    <lineage>
        <taxon>unclassified sequences</taxon>
        <taxon>metagenomes</taxon>
        <taxon>organismal metagenomes</taxon>
    </lineage>
</organism>
<reference evidence="1" key="1">
    <citation type="journal article" date="2012" name="PLoS ONE">
        <title>Gene sets for utilization of primary and secondary nutrition supplies in the distal gut of endangered iberian lynx.</title>
        <authorList>
            <person name="Alcaide M."/>
            <person name="Messina E."/>
            <person name="Richter M."/>
            <person name="Bargiela R."/>
            <person name="Peplies J."/>
            <person name="Huws S.A."/>
            <person name="Newbold C.J."/>
            <person name="Golyshin P.N."/>
            <person name="Simon M.A."/>
            <person name="Lopez G."/>
            <person name="Yakimov M.M."/>
            <person name="Ferrer M."/>
        </authorList>
    </citation>
    <scope>NUCLEOTIDE SEQUENCE</scope>
</reference>
<dbReference type="AlphaFoldDB" id="J9BZH1"/>
<comment type="caution">
    <text evidence="1">The sequence shown here is derived from an EMBL/GenBank/DDBJ whole genome shotgun (WGS) entry which is preliminary data.</text>
</comment>
<protein>
    <submittedName>
        <fullName evidence="1">Uncharacterized protein</fullName>
    </submittedName>
</protein>
<sequence>EVFSNRSLTRSTSDNNVVEQRVFIVNN</sequence>
<accession>J9BZH1</accession>
<gene>
    <name evidence="1" type="ORF">EVA_18930</name>
</gene>
<evidence type="ECO:0000313" key="1">
    <source>
        <dbReference type="EMBL" id="EJW92965.1"/>
    </source>
</evidence>
<name>J9BZH1_9ZZZZ</name>
<feature type="non-terminal residue" evidence="1">
    <location>
        <position position="1"/>
    </location>
</feature>
<proteinExistence type="predicted"/>
<dbReference type="EMBL" id="AMCI01007237">
    <property type="protein sequence ID" value="EJW92965.1"/>
    <property type="molecule type" value="Genomic_DNA"/>
</dbReference>